<keyword evidence="4 7" id="KW-0812">Transmembrane</keyword>
<dbReference type="RefSeq" id="WP_048193525.1">
    <property type="nucleotide sequence ID" value="NZ_CAAGSM010000002.1"/>
</dbReference>
<evidence type="ECO:0000256" key="3">
    <source>
        <dbReference type="ARBA" id="ARBA00022475"/>
    </source>
</evidence>
<comment type="caution">
    <text evidence="8">The sequence shown here is derived from an EMBL/GenBank/DDBJ whole genome shotgun (WGS) entry which is preliminary data.</text>
</comment>
<name>A0A099T4H7_METMT</name>
<feature type="transmembrane region" description="Helical" evidence="7">
    <location>
        <begin position="21"/>
        <end position="43"/>
    </location>
</feature>
<proteinExistence type="inferred from homology"/>
<dbReference type="NCBIfam" id="NF033936">
    <property type="entry name" value="CuZnOut_SO0444"/>
    <property type="match status" value="1"/>
</dbReference>
<dbReference type="Proteomes" id="UP000029859">
    <property type="component" value="Unassembled WGS sequence"/>
</dbReference>
<evidence type="ECO:0000256" key="4">
    <source>
        <dbReference type="ARBA" id="ARBA00022692"/>
    </source>
</evidence>
<protein>
    <submittedName>
        <fullName evidence="8">Permease</fullName>
    </submittedName>
</protein>
<keyword evidence="3" id="KW-1003">Cell membrane</keyword>
<reference evidence="8 9" key="1">
    <citation type="submission" date="2014-09" db="EMBL/GenBank/DDBJ databases">
        <title>Draft genome sequence of an obligately methylotrophic methanogen, Methanococcoides methylutens, isolated from marine sediment.</title>
        <authorList>
            <person name="Guan Y."/>
            <person name="Ngugi D.K."/>
            <person name="Blom J."/>
            <person name="Ali S."/>
            <person name="Ferry J.G."/>
            <person name="Stingl U."/>
        </authorList>
    </citation>
    <scope>NUCLEOTIDE SEQUENCE [LARGE SCALE GENOMIC DNA]</scope>
    <source>
        <strain evidence="8 9">DSM 2657</strain>
    </source>
</reference>
<keyword evidence="5 7" id="KW-1133">Transmembrane helix</keyword>
<comment type="subcellular location">
    <subcellularLocation>
        <location evidence="1">Cell membrane</location>
        <topology evidence="1">Multi-pass membrane protein</topology>
    </subcellularLocation>
</comment>
<dbReference type="OrthoDB" id="137527at2157"/>
<comment type="similarity">
    <text evidence="2">Belongs to the UPF0718 family.</text>
</comment>
<accession>A0A099T4H7</accession>
<evidence type="ECO:0000256" key="1">
    <source>
        <dbReference type="ARBA" id="ARBA00004651"/>
    </source>
</evidence>
<evidence type="ECO:0000256" key="2">
    <source>
        <dbReference type="ARBA" id="ARBA00006386"/>
    </source>
</evidence>
<evidence type="ECO:0000256" key="5">
    <source>
        <dbReference type="ARBA" id="ARBA00022989"/>
    </source>
</evidence>
<evidence type="ECO:0000313" key="9">
    <source>
        <dbReference type="Proteomes" id="UP000029859"/>
    </source>
</evidence>
<dbReference type="PANTHER" id="PTHR34184:SF4">
    <property type="entry name" value="UPF0718 PROTEIN YCGR"/>
    <property type="match status" value="1"/>
</dbReference>
<feature type="transmembrane region" description="Helical" evidence="7">
    <location>
        <begin position="210"/>
        <end position="233"/>
    </location>
</feature>
<dbReference type="InterPro" id="IPR052923">
    <property type="entry name" value="UPF0718"/>
</dbReference>
<sequence>MSVVASIAEALSGILIESWHIFAEAAPYLLLGFGIAGLLHVFVPDDKVMQYLGSSAGKFRSVLNASILGVPLPLCSCGVVPAALSLRNRGATKGATLSFLISTPQTGVDSIAITYALLDPIMTVFRPVATFATAVVAGVTENILNFSKEVPGKVPLSKSSVPLAVLPMTSATPDACGCDSCGGPEKESGNFVGKVRAGIKYAYIELLGDIGFWLIIGVVIAGIISYFVPANMVGSYLGGGIGSMLLALVVGIPLYICATASTPLAAVLILKGMSPGAAFVFLLAGPATNAATITMVLKFLGKRTTAVYLASIALCAVISGLVLDQIYSSLGTDALSIAGSASEIMPDEVKNVFAVLLLPLLVYGMYSRIKCVEN</sequence>
<feature type="transmembrane region" description="Helical" evidence="7">
    <location>
        <begin position="307"/>
        <end position="328"/>
    </location>
</feature>
<dbReference type="PANTHER" id="PTHR34184">
    <property type="entry name" value="UPF0718 PROTEIN YCGR"/>
    <property type="match status" value="1"/>
</dbReference>
<feature type="transmembrane region" description="Helical" evidence="7">
    <location>
        <begin position="276"/>
        <end position="300"/>
    </location>
</feature>
<dbReference type="Pfam" id="PF03773">
    <property type="entry name" value="ArsP_1"/>
    <property type="match status" value="1"/>
</dbReference>
<dbReference type="InterPro" id="IPR005524">
    <property type="entry name" value="DUF318"/>
</dbReference>
<evidence type="ECO:0000313" key="8">
    <source>
        <dbReference type="EMBL" id="KGK99106.1"/>
    </source>
</evidence>
<evidence type="ECO:0000256" key="6">
    <source>
        <dbReference type="ARBA" id="ARBA00023136"/>
    </source>
</evidence>
<dbReference type="GO" id="GO:0005886">
    <property type="term" value="C:plasma membrane"/>
    <property type="evidence" value="ECO:0007669"/>
    <property type="project" value="UniProtKB-SubCell"/>
</dbReference>
<organism evidence="8 9">
    <name type="scientific">Methanococcoides methylutens</name>
    <dbReference type="NCBI Taxonomy" id="2226"/>
    <lineage>
        <taxon>Archaea</taxon>
        <taxon>Methanobacteriati</taxon>
        <taxon>Methanobacteriota</taxon>
        <taxon>Stenosarchaea group</taxon>
        <taxon>Methanomicrobia</taxon>
        <taxon>Methanosarcinales</taxon>
        <taxon>Methanosarcinaceae</taxon>
        <taxon>Methanococcoides</taxon>
    </lineage>
</organism>
<keyword evidence="9" id="KW-1185">Reference proteome</keyword>
<dbReference type="EMBL" id="JRHO01000009">
    <property type="protein sequence ID" value="KGK99106.1"/>
    <property type="molecule type" value="Genomic_DNA"/>
</dbReference>
<feature type="transmembrane region" description="Helical" evidence="7">
    <location>
        <begin position="63"/>
        <end position="84"/>
    </location>
</feature>
<dbReference type="AlphaFoldDB" id="A0A099T4H7"/>
<gene>
    <name evidence="8" type="ORF">LI82_03490</name>
</gene>
<feature type="transmembrane region" description="Helical" evidence="7">
    <location>
        <begin position="245"/>
        <end position="270"/>
    </location>
</feature>
<evidence type="ECO:0000256" key="7">
    <source>
        <dbReference type="SAM" id="Phobius"/>
    </source>
</evidence>
<keyword evidence="6 7" id="KW-0472">Membrane</keyword>
<feature type="transmembrane region" description="Helical" evidence="7">
    <location>
        <begin position="348"/>
        <end position="366"/>
    </location>
</feature>